<feature type="transmembrane region" description="Helical" evidence="2">
    <location>
        <begin position="30"/>
        <end position="59"/>
    </location>
</feature>
<evidence type="ECO:0000256" key="2">
    <source>
        <dbReference type="SAM" id="Phobius"/>
    </source>
</evidence>
<feature type="coiled-coil region" evidence="1">
    <location>
        <begin position="2"/>
        <end position="29"/>
    </location>
</feature>
<feature type="transmembrane region" description="Helical" evidence="2">
    <location>
        <begin position="71"/>
        <end position="92"/>
    </location>
</feature>
<dbReference type="Proteomes" id="UP000182360">
    <property type="component" value="Unassembled WGS sequence"/>
</dbReference>
<name>A0A1H9HIF4_9SPIR</name>
<evidence type="ECO:0000256" key="1">
    <source>
        <dbReference type="SAM" id="Coils"/>
    </source>
</evidence>
<dbReference type="STRING" id="163.SAMN04487775_101448"/>
<keyword evidence="1" id="KW-0175">Coiled coil</keyword>
<dbReference type="RefSeq" id="WP_074644311.1">
    <property type="nucleotide sequence ID" value="NZ_AP025286.1"/>
</dbReference>
<accession>A0A1H9HIF4</accession>
<sequence>MDMTDEEKAERLERQKKELELRAKKRNSRLFLFFGSIFEIVETLAVILLLFVFFSFLIFKVFTLPEATARTVFQFSTIVSFIGGLFLGFMIYKTCANFVIEKFNLTDKLSNEVLGHYSKRARAAEKEALKK</sequence>
<reference evidence="3 4" key="1">
    <citation type="submission" date="2016-10" db="EMBL/GenBank/DDBJ databases">
        <authorList>
            <person name="de Groot N.N."/>
        </authorList>
    </citation>
    <scope>NUCLEOTIDE SEQUENCE [LARGE SCALE GENOMIC DNA]</scope>
    <source>
        <strain evidence="3 4">B25</strain>
    </source>
</reference>
<keyword evidence="2" id="KW-1133">Transmembrane helix</keyword>
<gene>
    <name evidence="3" type="ORF">SAMN04487977_10719</name>
</gene>
<evidence type="ECO:0000313" key="4">
    <source>
        <dbReference type="Proteomes" id="UP000182360"/>
    </source>
</evidence>
<keyword evidence="2" id="KW-0472">Membrane</keyword>
<dbReference type="AlphaFoldDB" id="A0A1H9HIF4"/>
<keyword evidence="4" id="KW-1185">Reference proteome</keyword>
<organism evidence="3 4">
    <name type="scientific">Treponema bryantii</name>
    <dbReference type="NCBI Taxonomy" id="163"/>
    <lineage>
        <taxon>Bacteria</taxon>
        <taxon>Pseudomonadati</taxon>
        <taxon>Spirochaetota</taxon>
        <taxon>Spirochaetia</taxon>
        <taxon>Spirochaetales</taxon>
        <taxon>Treponemataceae</taxon>
        <taxon>Treponema</taxon>
    </lineage>
</organism>
<keyword evidence="2" id="KW-0812">Transmembrane</keyword>
<proteinExistence type="predicted"/>
<protein>
    <submittedName>
        <fullName evidence="3">Uncharacterized protein</fullName>
    </submittedName>
</protein>
<dbReference type="EMBL" id="FOFU01000007">
    <property type="protein sequence ID" value="SEQ62095.1"/>
    <property type="molecule type" value="Genomic_DNA"/>
</dbReference>
<dbReference type="OrthoDB" id="361830at2"/>
<evidence type="ECO:0000313" key="3">
    <source>
        <dbReference type="EMBL" id="SEQ62095.1"/>
    </source>
</evidence>